<dbReference type="InterPro" id="IPR050640">
    <property type="entry name" value="Bact_2-comp_sensor_kinase"/>
</dbReference>
<dbReference type="Pfam" id="PF06580">
    <property type="entry name" value="His_kinase"/>
    <property type="match status" value="1"/>
</dbReference>
<evidence type="ECO:0000256" key="11">
    <source>
        <dbReference type="ARBA" id="ARBA00022989"/>
    </source>
</evidence>
<evidence type="ECO:0000259" key="15">
    <source>
        <dbReference type="PROSITE" id="PS50109"/>
    </source>
</evidence>
<evidence type="ECO:0000313" key="17">
    <source>
        <dbReference type="EMBL" id="QHQ63121.1"/>
    </source>
</evidence>
<dbReference type="RefSeq" id="WP_161839942.1">
    <property type="nucleotide sequence ID" value="NZ_CP048000.1"/>
</dbReference>
<keyword evidence="12" id="KW-0902">Two-component regulatory system</keyword>
<name>A0A6P1TT38_9FIRM</name>
<dbReference type="PANTHER" id="PTHR34220:SF11">
    <property type="entry name" value="SENSOR PROTEIN KINASE HPTS"/>
    <property type="match status" value="1"/>
</dbReference>
<dbReference type="PANTHER" id="PTHR34220">
    <property type="entry name" value="SENSOR HISTIDINE KINASE YPDA"/>
    <property type="match status" value="1"/>
</dbReference>
<gene>
    <name evidence="17" type="ORF">Ana3638_22020</name>
</gene>
<keyword evidence="5" id="KW-0597">Phosphoprotein</keyword>
<evidence type="ECO:0000256" key="13">
    <source>
        <dbReference type="ARBA" id="ARBA00023136"/>
    </source>
</evidence>
<evidence type="ECO:0000256" key="12">
    <source>
        <dbReference type="ARBA" id="ARBA00023012"/>
    </source>
</evidence>
<feature type="domain" description="Histidine kinase" evidence="15">
    <location>
        <begin position="389"/>
        <end position="498"/>
    </location>
</feature>
<dbReference type="EMBL" id="CP048000">
    <property type="protein sequence ID" value="QHQ63121.1"/>
    <property type="molecule type" value="Genomic_DNA"/>
</dbReference>
<evidence type="ECO:0000256" key="7">
    <source>
        <dbReference type="ARBA" id="ARBA00022692"/>
    </source>
</evidence>
<keyword evidence="6" id="KW-0808">Transferase</keyword>
<evidence type="ECO:0000259" key="16">
    <source>
        <dbReference type="PROSITE" id="PS50885"/>
    </source>
</evidence>
<dbReference type="GO" id="GO:0005886">
    <property type="term" value="C:plasma membrane"/>
    <property type="evidence" value="ECO:0007669"/>
    <property type="project" value="UniProtKB-SubCell"/>
</dbReference>
<keyword evidence="11 14" id="KW-1133">Transmembrane helix</keyword>
<evidence type="ECO:0000256" key="8">
    <source>
        <dbReference type="ARBA" id="ARBA00022741"/>
    </source>
</evidence>
<dbReference type="SUPFAM" id="SSF158472">
    <property type="entry name" value="HAMP domain-like"/>
    <property type="match status" value="1"/>
</dbReference>
<dbReference type="InterPro" id="IPR036890">
    <property type="entry name" value="HATPase_C_sf"/>
</dbReference>
<proteinExistence type="predicted"/>
<feature type="transmembrane region" description="Helical" evidence="14">
    <location>
        <begin position="190"/>
        <end position="210"/>
    </location>
</feature>
<evidence type="ECO:0000256" key="4">
    <source>
        <dbReference type="ARBA" id="ARBA00022475"/>
    </source>
</evidence>
<dbReference type="GO" id="GO:0000155">
    <property type="term" value="F:phosphorelay sensor kinase activity"/>
    <property type="evidence" value="ECO:0007669"/>
    <property type="project" value="InterPro"/>
</dbReference>
<evidence type="ECO:0000256" key="9">
    <source>
        <dbReference type="ARBA" id="ARBA00022777"/>
    </source>
</evidence>
<organism evidence="17 18">
    <name type="scientific">Anaerocolumna sedimenticola</name>
    <dbReference type="NCBI Taxonomy" id="2696063"/>
    <lineage>
        <taxon>Bacteria</taxon>
        <taxon>Bacillati</taxon>
        <taxon>Bacillota</taxon>
        <taxon>Clostridia</taxon>
        <taxon>Lachnospirales</taxon>
        <taxon>Lachnospiraceae</taxon>
        <taxon>Anaerocolumna</taxon>
    </lineage>
</organism>
<dbReference type="InterPro" id="IPR005467">
    <property type="entry name" value="His_kinase_dom"/>
</dbReference>
<evidence type="ECO:0000256" key="10">
    <source>
        <dbReference type="ARBA" id="ARBA00022840"/>
    </source>
</evidence>
<evidence type="ECO:0000256" key="1">
    <source>
        <dbReference type="ARBA" id="ARBA00000085"/>
    </source>
</evidence>
<dbReference type="KEGG" id="anr:Ana3638_22020"/>
<dbReference type="Proteomes" id="UP000464314">
    <property type="component" value="Chromosome"/>
</dbReference>
<feature type="transmembrane region" description="Helical" evidence="14">
    <location>
        <begin position="21"/>
        <end position="41"/>
    </location>
</feature>
<dbReference type="InterPro" id="IPR003660">
    <property type="entry name" value="HAMP_dom"/>
</dbReference>
<keyword evidence="9" id="KW-0418">Kinase</keyword>
<dbReference type="AlphaFoldDB" id="A0A6P1TT38"/>
<comment type="subcellular location">
    <subcellularLocation>
        <location evidence="2">Cell membrane</location>
        <topology evidence="2">Multi-pass membrane protein</topology>
    </subcellularLocation>
</comment>
<keyword evidence="18" id="KW-1185">Reference proteome</keyword>
<dbReference type="InterPro" id="IPR010559">
    <property type="entry name" value="Sig_transdc_His_kin_internal"/>
</dbReference>
<feature type="domain" description="HAMP" evidence="16">
    <location>
        <begin position="212"/>
        <end position="265"/>
    </location>
</feature>
<protein>
    <recommendedName>
        <fullName evidence="3">histidine kinase</fullName>
        <ecNumber evidence="3">2.7.13.3</ecNumber>
    </recommendedName>
</protein>
<keyword evidence="8" id="KW-0547">Nucleotide-binding</keyword>
<dbReference type="SUPFAM" id="SSF55874">
    <property type="entry name" value="ATPase domain of HSP90 chaperone/DNA topoisomerase II/histidine kinase"/>
    <property type="match status" value="1"/>
</dbReference>
<keyword evidence="10" id="KW-0067">ATP-binding</keyword>
<dbReference type="CDD" id="cd06225">
    <property type="entry name" value="HAMP"/>
    <property type="match status" value="1"/>
</dbReference>
<dbReference type="InterPro" id="IPR003594">
    <property type="entry name" value="HATPase_dom"/>
</dbReference>
<dbReference type="Pfam" id="PF00672">
    <property type="entry name" value="HAMP"/>
    <property type="match status" value="1"/>
</dbReference>
<keyword evidence="4" id="KW-1003">Cell membrane</keyword>
<evidence type="ECO:0000256" key="5">
    <source>
        <dbReference type="ARBA" id="ARBA00022553"/>
    </source>
</evidence>
<evidence type="ECO:0000313" key="18">
    <source>
        <dbReference type="Proteomes" id="UP000464314"/>
    </source>
</evidence>
<dbReference type="Gene3D" id="6.10.340.10">
    <property type="match status" value="1"/>
</dbReference>
<reference evidence="17 18" key="1">
    <citation type="submission" date="2020-01" db="EMBL/GenBank/DDBJ databases">
        <title>Genome analysis of Anaerocolumna sp. CBA3638.</title>
        <authorList>
            <person name="Kim J."/>
            <person name="Roh S.W."/>
        </authorList>
    </citation>
    <scope>NUCLEOTIDE SEQUENCE [LARGE SCALE GENOMIC DNA]</scope>
    <source>
        <strain evidence="17 18">CBA3638</strain>
    </source>
</reference>
<dbReference type="GO" id="GO:0005524">
    <property type="term" value="F:ATP binding"/>
    <property type="evidence" value="ECO:0007669"/>
    <property type="project" value="UniProtKB-KW"/>
</dbReference>
<dbReference type="Pfam" id="PF02518">
    <property type="entry name" value="HATPase_c"/>
    <property type="match status" value="1"/>
</dbReference>
<evidence type="ECO:0000256" key="3">
    <source>
        <dbReference type="ARBA" id="ARBA00012438"/>
    </source>
</evidence>
<keyword evidence="7 14" id="KW-0812">Transmembrane</keyword>
<evidence type="ECO:0000256" key="14">
    <source>
        <dbReference type="SAM" id="Phobius"/>
    </source>
</evidence>
<accession>A0A6P1TT38</accession>
<keyword evidence="13 14" id="KW-0472">Membrane</keyword>
<dbReference type="Gene3D" id="3.30.565.10">
    <property type="entry name" value="Histidine kinase-like ATPase, C-terminal domain"/>
    <property type="match status" value="1"/>
</dbReference>
<evidence type="ECO:0000256" key="2">
    <source>
        <dbReference type="ARBA" id="ARBA00004651"/>
    </source>
</evidence>
<dbReference type="EC" id="2.7.13.3" evidence="3"/>
<sequence>MKNRNQLMRIKWNKLSLQWKLTTVFVFTSVIMLIVNFIMYFNMNQMMGKIDEVYISNINLNELSDSLNDLQNSMTDYLNTKSSDAIDSYYRNEQKYRKLLDKLNVSITDNEMLLMEKNIKNMSENYLDTAFDTIQAKRGRNVEKYKDNYEVAKTAFQDINAFIYSLNNEQFKYNSVSYQLMLNTLRYMEVISTSILIIIAVINIGLIILLTRSITKPLNNLAKVANEVSKGKLYIDPVEVESEDEVGVVSNAFNKMVLNIRVYIEQIRDNMEKERVLKEKELRMEGHLKDARLKYLQAQINPHFLFNTLNAGAQLAMMEGADKTCLFIEHMAEFFRYNMNKMDQVVTIADEVRLVESYIYILNVRFSGDINFEREIDETLLNTQIPAMVLQPIVENSVNYGIRGINWDGIIKISLYRGENDICLGITDNGIGIEQDKIEQILAGQKLDTDLPYNSNGVGLVNVISRLKLYFNREDVLEIKSEGKDKGTEVIIHIPVYPGEVANV</sequence>
<dbReference type="SMART" id="SM00304">
    <property type="entry name" value="HAMP"/>
    <property type="match status" value="1"/>
</dbReference>
<comment type="catalytic activity">
    <reaction evidence="1">
        <text>ATP + protein L-histidine = ADP + protein N-phospho-L-histidine.</text>
        <dbReference type="EC" id="2.7.13.3"/>
    </reaction>
</comment>
<evidence type="ECO:0000256" key="6">
    <source>
        <dbReference type="ARBA" id="ARBA00022679"/>
    </source>
</evidence>
<dbReference type="PROSITE" id="PS50109">
    <property type="entry name" value="HIS_KIN"/>
    <property type="match status" value="1"/>
</dbReference>
<dbReference type="PROSITE" id="PS50885">
    <property type="entry name" value="HAMP"/>
    <property type="match status" value="1"/>
</dbReference>